<organism evidence="18 19">
    <name type="scientific">Cohnella endophytica</name>
    <dbReference type="NCBI Taxonomy" id="2419778"/>
    <lineage>
        <taxon>Bacteria</taxon>
        <taxon>Bacillati</taxon>
        <taxon>Bacillota</taxon>
        <taxon>Bacilli</taxon>
        <taxon>Bacillales</taxon>
        <taxon>Paenibacillaceae</taxon>
        <taxon>Cohnella</taxon>
    </lineage>
</organism>
<dbReference type="PROSITE" id="PS50113">
    <property type="entry name" value="PAC"/>
    <property type="match status" value="1"/>
</dbReference>
<keyword evidence="11 14" id="KW-1133">Transmembrane helix</keyword>
<keyword evidence="19" id="KW-1185">Reference proteome</keyword>
<keyword evidence="4" id="KW-1003">Cell membrane</keyword>
<dbReference type="Gene3D" id="3.30.450.20">
    <property type="entry name" value="PAS domain"/>
    <property type="match status" value="2"/>
</dbReference>
<feature type="domain" description="PAS" evidence="16">
    <location>
        <begin position="438"/>
        <end position="508"/>
    </location>
</feature>
<dbReference type="SMART" id="SM00388">
    <property type="entry name" value="HisKA"/>
    <property type="match status" value="1"/>
</dbReference>
<evidence type="ECO:0000256" key="6">
    <source>
        <dbReference type="ARBA" id="ARBA00022679"/>
    </source>
</evidence>
<dbReference type="AlphaFoldDB" id="A0A494XGM3"/>
<dbReference type="EC" id="2.7.13.3" evidence="3"/>
<comment type="catalytic activity">
    <reaction evidence="1">
        <text>ATP + protein L-histidine = ADP + protein N-phospho-L-histidine.</text>
        <dbReference type="EC" id="2.7.13.3"/>
    </reaction>
</comment>
<proteinExistence type="predicted"/>
<evidence type="ECO:0000259" key="16">
    <source>
        <dbReference type="PROSITE" id="PS50112"/>
    </source>
</evidence>
<dbReference type="InterPro" id="IPR035965">
    <property type="entry name" value="PAS-like_dom_sf"/>
</dbReference>
<dbReference type="InterPro" id="IPR036890">
    <property type="entry name" value="HATPase_C_sf"/>
</dbReference>
<dbReference type="EMBL" id="RBZM01000008">
    <property type="protein sequence ID" value="RKP49897.1"/>
    <property type="molecule type" value="Genomic_DNA"/>
</dbReference>
<dbReference type="Pfam" id="PF00512">
    <property type="entry name" value="HisKA"/>
    <property type="match status" value="1"/>
</dbReference>
<evidence type="ECO:0000313" key="19">
    <source>
        <dbReference type="Proteomes" id="UP000282076"/>
    </source>
</evidence>
<dbReference type="Pfam" id="PF08448">
    <property type="entry name" value="PAS_4"/>
    <property type="match status" value="1"/>
</dbReference>
<evidence type="ECO:0000256" key="5">
    <source>
        <dbReference type="ARBA" id="ARBA00022553"/>
    </source>
</evidence>
<comment type="subcellular location">
    <subcellularLocation>
        <location evidence="2">Cell membrane</location>
        <topology evidence="2">Multi-pass membrane protein</topology>
    </subcellularLocation>
</comment>
<name>A0A494XGM3_9BACL</name>
<reference evidence="18 19" key="1">
    <citation type="submission" date="2018-10" db="EMBL/GenBank/DDBJ databases">
        <title>Cohnella sp. M2MS4P-1, whole genome shotgun sequence.</title>
        <authorList>
            <person name="Tuo L."/>
        </authorList>
    </citation>
    <scope>NUCLEOTIDE SEQUENCE [LARGE SCALE GENOMIC DNA]</scope>
    <source>
        <strain evidence="18 19">M2MS4P-1</strain>
    </source>
</reference>
<evidence type="ECO:0000259" key="15">
    <source>
        <dbReference type="PROSITE" id="PS50109"/>
    </source>
</evidence>
<evidence type="ECO:0000256" key="4">
    <source>
        <dbReference type="ARBA" id="ARBA00022475"/>
    </source>
</evidence>
<dbReference type="GO" id="GO:0000155">
    <property type="term" value="F:phosphorelay sensor kinase activity"/>
    <property type="evidence" value="ECO:0007669"/>
    <property type="project" value="InterPro"/>
</dbReference>
<dbReference type="GO" id="GO:0005886">
    <property type="term" value="C:plasma membrane"/>
    <property type="evidence" value="ECO:0007669"/>
    <property type="project" value="UniProtKB-SubCell"/>
</dbReference>
<dbReference type="FunFam" id="1.10.287.130:FF:000038">
    <property type="entry name" value="Sensory transduction histidine kinase"/>
    <property type="match status" value="1"/>
</dbReference>
<evidence type="ECO:0000256" key="10">
    <source>
        <dbReference type="ARBA" id="ARBA00022840"/>
    </source>
</evidence>
<gene>
    <name evidence="18" type="ORF">D7Z26_18895</name>
</gene>
<keyword evidence="5" id="KW-0597">Phosphoprotein</keyword>
<dbReference type="Pfam" id="PF02743">
    <property type="entry name" value="dCache_1"/>
    <property type="match status" value="1"/>
</dbReference>
<dbReference type="SUPFAM" id="SSF55785">
    <property type="entry name" value="PYP-like sensor domain (PAS domain)"/>
    <property type="match status" value="1"/>
</dbReference>
<dbReference type="Gene3D" id="6.10.340.10">
    <property type="match status" value="1"/>
</dbReference>
<dbReference type="InterPro" id="IPR003594">
    <property type="entry name" value="HATPase_dom"/>
</dbReference>
<dbReference type="InterPro" id="IPR050736">
    <property type="entry name" value="Sensor_HK_Regulatory"/>
</dbReference>
<evidence type="ECO:0000256" key="9">
    <source>
        <dbReference type="ARBA" id="ARBA00022777"/>
    </source>
</evidence>
<evidence type="ECO:0000256" key="2">
    <source>
        <dbReference type="ARBA" id="ARBA00004651"/>
    </source>
</evidence>
<protein>
    <recommendedName>
        <fullName evidence="3">histidine kinase</fullName>
        <ecNumber evidence="3">2.7.13.3</ecNumber>
    </recommendedName>
</protein>
<keyword evidence="6" id="KW-0808">Transferase</keyword>
<sequence length="798" mass="90611">MKRTSLFQWVWKSLFKTIWIPLLVMGLFFIFLFFIANEWTRQENTRLDQEEANYSLLGQALNEADIIDKQLLSTAQVTEVYRKQTEKRLQQPDHNDKEQRERLKLSLEGDYHVYTDIAEGGAAIYIPANKPITTESIEKVLRLLPLEGLMEDIKFAYPLIEDMYFTNNESISMIYPDDDGLDTSDLLDNMNALNAPGKQQVKWTSPHMDSMGNGRLISSVAPVYEGNSLEGIVGINITIETFVNRIINLAVPWKGFGVLIDNTGKILSLPPHAEKLVGLNQFIEQDHFKSEIGTSDQGVQKVSFAGRDHVVAWSTLADTGWKLILFTPISAITANANEISDKVSNAGYWIMGILILFYCILFVIFYRRLKTLTRKIVTPLIQMKQTTINIGQGEYIQRQPSYPIQELHETAAQIVEMGKKMHRTMEQMEIVRLETEAAKNNLTSIVQSLDDVVFILNKQGVIVNIWSNDRNNLAAPMQQMIGKCFTEYVDEDLSKEYMNSLQKVFQSGQTGQVEYRVKTLRGWRWRLARLSPVIDSDGVQRSVSVFSTDITESKEMESSLRKAKEEAELASKAKSEFLSSMSHELRTPMNAILGFAQLMEYDEDYELSAEQKENVAEILKAGHHLLELINDVLDLARIESGVISMELELISVLSLVEDCLGMIEPMIKEKGITLTHHVTEDMASFEISADRTRLKEILLNLLSNAVKYNKYKGSISIHYERFDGYFKIHISDTGYGIAPDKLDKIFDSFYRIKDNHVNVEGTGIGLPIAKQLIELMGGSIEVQSKLDEGSRFSIVIPF</sequence>
<feature type="domain" description="PAC" evidence="17">
    <location>
        <begin position="511"/>
        <end position="562"/>
    </location>
</feature>
<comment type="caution">
    <text evidence="18">The sequence shown here is derived from an EMBL/GenBank/DDBJ whole genome shotgun (WGS) entry which is preliminary data.</text>
</comment>
<evidence type="ECO:0000256" key="14">
    <source>
        <dbReference type="SAM" id="Phobius"/>
    </source>
</evidence>
<dbReference type="CDD" id="cd00082">
    <property type="entry name" value="HisKA"/>
    <property type="match status" value="1"/>
</dbReference>
<dbReference type="InterPro" id="IPR000700">
    <property type="entry name" value="PAS-assoc_C"/>
</dbReference>
<dbReference type="OrthoDB" id="9806130at2"/>
<feature type="transmembrane region" description="Helical" evidence="14">
    <location>
        <begin position="310"/>
        <end position="334"/>
    </location>
</feature>
<dbReference type="InterPro" id="IPR013656">
    <property type="entry name" value="PAS_4"/>
</dbReference>
<dbReference type="PRINTS" id="PR00344">
    <property type="entry name" value="BCTRLSENSOR"/>
</dbReference>
<dbReference type="InterPro" id="IPR004358">
    <property type="entry name" value="Sig_transdc_His_kin-like_C"/>
</dbReference>
<feature type="domain" description="Histidine kinase" evidence="15">
    <location>
        <begin position="580"/>
        <end position="798"/>
    </location>
</feature>
<evidence type="ECO:0000256" key="13">
    <source>
        <dbReference type="ARBA" id="ARBA00023136"/>
    </source>
</evidence>
<dbReference type="Gene3D" id="3.30.565.10">
    <property type="entry name" value="Histidine kinase-like ATPase, C-terminal domain"/>
    <property type="match status" value="1"/>
</dbReference>
<dbReference type="Proteomes" id="UP000282076">
    <property type="component" value="Unassembled WGS sequence"/>
</dbReference>
<dbReference type="Pfam" id="PF02518">
    <property type="entry name" value="HATPase_c"/>
    <property type="match status" value="1"/>
</dbReference>
<evidence type="ECO:0000256" key="11">
    <source>
        <dbReference type="ARBA" id="ARBA00022989"/>
    </source>
</evidence>
<dbReference type="InterPro" id="IPR003661">
    <property type="entry name" value="HisK_dim/P_dom"/>
</dbReference>
<keyword evidence="13 14" id="KW-0472">Membrane</keyword>
<dbReference type="Gene3D" id="1.10.287.130">
    <property type="match status" value="1"/>
</dbReference>
<accession>A0A494XGM3</accession>
<evidence type="ECO:0000313" key="18">
    <source>
        <dbReference type="EMBL" id="RKP49897.1"/>
    </source>
</evidence>
<keyword evidence="8" id="KW-0547">Nucleotide-binding</keyword>
<dbReference type="NCBIfam" id="TIGR00229">
    <property type="entry name" value="sensory_box"/>
    <property type="match status" value="1"/>
</dbReference>
<dbReference type="InterPro" id="IPR036097">
    <property type="entry name" value="HisK_dim/P_sf"/>
</dbReference>
<dbReference type="CDD" id="cd00130">
    <property type="entry name" value="PAS"/>
    <property type="match status" value="1"/>
</dbReference>
<keyword evidence="9" id="KW-0418">Kinase</keyword>
<feature type="transmembrane region" description="Helical" evidence="14">
    <location>
        <begin position="18"/>
        <end position="36"/>
    </location>
</feature>
<dbReference type="SUPFAM" id="SSF55874">
    <property type="entry name" value="ATPase domain of HSP90 chaperone/DNA topoisomerase II/histidine kinase"/>
    <property type="match status" value="1"/>
</dbReference>
<dbReference type="GO" id="GO:0005524">
    <property type="term" value="F:ATP binding"/>
    <property type="evidence" value="ECO:0007669"/>
    <property type="project" value="UniProtKB-KW"/>
</dbReference>
<dbReference type="PROSITE" id="PS50112">
    <property type="entry name" value="PAS"/>
    <property type="match status" value="1"/>
</dbReference>
<keyword evidence="12" id="KW-0902">Two-component regulatory system</keyword>
<dbReference type="SUPFAM" id="SSF47384">
    <property type="entry name" value="Homodimeric domain of signal transducing histidine kinase"/>
    <property type="match status" value="1"/>
</dbReference>
<dbReference type="InterPro" id="IPR033479">
    <property type="entry name" value="dCache_1"/>
</dbReference>
<evidence type="ECO:0000256" key="7">
    <source>
        <dbReference type="ARBA" id="ARBA00022692"/>
    </source>
</evidence>
<dbReference type="FunFam" id="3.30.565.10:FF:000023">
    <property type="entry name" value="PAS domain-containing sensor histidine kinase"/>
    <property type="match status" value="1"/>
</dbReference>
<dbReference type="PANTHER" id="PTHR43711:SF26">
    <property type="entry name" value="SENSOR HISTIDINE KINASE RCSC"/>
    <property type="match status" value="1"/>
</dbReference>
<evidence type="ECO:0000256" key="3">
    <source>
        <dbReference type="ARBA" id="ARBA00012438"/>
    </source>
</evidence>
<evidence type="ECO:0000259" key="17">
    <source>
        <dbReference type="PROSITE" id="PS50113"/>
    </source>
</evidence>
<dbReference type="PANTHER" id="PTHR43711">
    <property type="entry name" value="TWO-COMPONENT HISTIDINE KINASE"/>
    <property type="match status" value="1"/>
</dbReference>
<dbReference type="SMART" id="SM00387">
    <property type="entry name" value="HATPase_c"/>
    <property type="match status" value="1"/>
</dbReference>
<dbReference type="RefSeq" id="WP_120978580.1">
    <property type="nucleotide sequence ID" value="NZ_RBZM01000008.1"/>
</dbReference>
<keyword evidence="7 14" id="KW-0812">Transmembrane</keyword>
<feature type="transmembrane region" description="Helical" evidence="14">
    <location>
        <begin position="346"/>
        <end position="366"/>
    </location>
</feature>
<dbReference type="PROSITE" id="PS50109">
    <property type="entry name" value="HIS_KIN"/>
    <property type="match status" value="1"/>
</dbReference>
<dbReference type="InterPro" id="IPR005467">
    <property type="entry name" value="His_kinase_dom"/>
</dbReference>
<evidence type="ECO:0000256" key="1">
    <source>
        <dbReference type="ARBA" id="ARBA00000085"/>
    </source>
</evidence>
<evidence type="ECO:0000256" key="12">
    <source>
        <dbReference type="ARBA" id="ARBA00023012"/>
    </source>
</evidence>
<evidence type="ECO:0000256" key="8">
    <source>
        <dbReference type="ARBA" id="ARBA00022741"/>
    </source>
</evidence>
<dbReference type="InterPro" id="IPR000014">
    <property type="entry name" value="PAS"/>
</dbReference>
<keyword evidence="10" id="KW-0067">ATP-binding</keyword>